<dbReference type="AlphaFoldDB" id="A0AAU7CV67"/>
<keyword evidence="3" id="KW-0121">Carboxypeptidase</keyword>
<gene>
    <name evidence="3" type="ORF">P4G45_10405</name>
    <name evidence="4" type="ORF">P8936_10435</name>
</gene>
<dbReference type="Gene3D" id="2.60.40.1120">
    <property type="entry name" value="Carboxypeptidase-like, regulatory domain"/>
    <property type="match status" value="2"/>
</dbReference>
<accession>A0AAU7CV67</accession>
<keyword evidence="3" id="KW-0645">Protease</keyword>
<feature type="chain" id="PRO_5043288371" evidence="2">
    <location>
        <begin position="27"/>
        <end position="535"/>
    </location>
</feature>
<dbReference type="GO" id="GO:0004180">
    <property type="term" value="F:carboxypeptidase activity"/>
    <property type="evidence" value="ECO:0007669"/>
    <property type="project" value="UniProtKB-KW"/>
</dbReference>
<dbReference type="InterPro" id="IPR008969">
    <property type="entry name" value="CarboxyPept-like_regulatory"/>
</dbReference>
<keyword evidence="3" id="KW-0378">Hydrolase</keyword>
<dbReference type="KEGG" id="epl:P4G45_10405"/>
<name>A0AAU7CV67_9BACT</name>
<evidence type="ECO:0000313" key="3">
    <source>
        <dbReference type="EMBL" id="XBH08904.1"/>
    </source>
</evidence>
<feature type="compositionally biased region" description="Polar residues" evidence="1">
    <location>
        <begin position="29"/>
        <end position="47"/>
    </location>
</feature>
<dbReference type="SUPFAM" id="SSF49464">
    <property type="entry name" value="Carboxypeptidase regulatory domain-like"/>
    <property type="match status" value="2"/>
</dbReference>
<proteinExistence type="predicted"/>
<protein>
    <submittedName>
        <fullName evidence="3">Carboxypeptidase-like regulatory domain-containing protein</fullName>
    </submittedName>
</protein>
<keyword evidence="2" id="KW-0732">Signal</keyword>
<evidence type="ECO:0000313" key="4">
    <source>
        <dbReference type="EMBL" id="XBH12126.1"/>
    </source>
</evidence>
<dbReference type="Pfam" id="PF13620">
    <property type="entry name" value="CarboxypepD_reg"/>
    <property type="match status" value="1"/>
</dbReference>
<evidence type="ECO:0000256" key="1">
    <source>
        <dbReference type="SAM" id="MobiDB-lite"/>
    </source>
</evidence>
<sequence>MQATRSRFHLGSYVLLLSLVGTGAGAPAQGQNSFPQSASATDSSNPVTVSGRVLNATTGQPVARALVRLNDRAVLTTYDGRFEFSQVTDAGNVQVSKPGFYASTEPGGSSGIFLRTGEPTTALELRLYPEAIFTGTVTAPNGDPLPNILVSAKRSMFNDSGHIWIPVAQMQTDAHGRFRLPVPAGDYKLTSTYASRVNGTDEVVLPVTLPSENSANTSGLLHIRSGEEQHFELHPITSRAYTVTAVFDSDLGRSFPRITARSNNGASLSLPIRTVAGATQTELPNGTYTLNASIFSIDGIEQGETTVTVAGHDVSEVFFHLTPVPKLPVELQIDGAATADDRQPNLMQFGLMLENDQVDTDGINSVYLSMQRGGAMGFTALPGSYRLRARNNGSSTWYIKSVTYGTSDVLQQEVVVAPGTTGGPIRVTVSNQTSSLQGTCKLGGVPAACWVYLIPTTPSATSVFTERSNERGIYNYPHLPPGSYQAVAFEQKHSIDYGDPPALTPFATHVRAVTVNVGDKPSLDLDAVPEAEMAP</sequence>
<dbReference type="RefSeq" id="WP_348266414.1">
    <property type="nucleotide sequence ID" value="NZ_CP121194.1"/>
</dbReference>
<organism evidence="3">
    <name type="scientific">Edaphobacter paludis</name>
    <dbReference type="NCBI Taxonomy" id="3035702"/>
    <lineage>
        <taxon>Bacteria</taxon>
        <taxon>Pseudomonadati</taxon>
        <taxon>Acidobacteriota</taxon>
        <taxon>Terriglobia</taxon>
        <taxon>Terriglobales</taxon>
        <taxon>Acidobacteriaceae</taxon>
        <taxon>Edaphobacter</taxon>
    </lineage>
</organism>
<dbReference type="EMBL" id="CP121195">
    <property type="protein sequence ID" value="XBH12126.1"/>
    <property type="molecule type" value="Genomic_DNA"/>
</dbReference>
<feature type="region of interest" description="Disordered" evidence="1">
    <location>
        <begin position="28"/>
        <end position="47"/>
    </location>
</feature>
<dbReference type="EMBL" id="CP121194">
    <property type="protein sequence ID" value="XBH08904.1"/>
    <property type="molecule type" value="Genomic_DNA"/>
</dbReference>
<accession>A0AAU7D3X6</accession>
<feature type="signal peptide" evidence="2">
    <location>
        <begin position="1"/>
        <end position="26"/>
    </location>
</feature>
<reference evidence="3" key="1">
    <citation type="submission" date="2023-03" db="EMBL/GenBank/DDBJ databases">
        <title>Edaphobacter sp.</title>
        <authorList>
            <person name="Huber K.J."/>
            <person name="Papendorf J."/>
            <person name="Pilke C."/>
            <person name="Bunk B."/>
            <person name="Sproeer C."/>
            <person name="Pester M."/>
        </authorList>
    </citation>
    <scope>NUCLEOTIDE SEQUENCE</scope>
    <source>
        <strain evidence="3">DSM 109919</strain>
        <strain evidence="4">DSM 109920</strain>
    </source>
</reference>
<evidence type="ECO:0000256" key="2">
    <source>
        <dbReference type="SAM" id="SignalP"/>
    </source>
</evidence>